<dbReference type="EMBL" id="CP051167">
    <property type="protein sequence ID" value="QIZ71917.1"/>
    <property type="molecule type" value="Genomic_DNA"/>
</dbReference>
<reference evidence="1 2" key="1">
    <citation type="submission" date="2020-04" db="EMBL/GenBank/DDBJ databases">
        <authorList>
            <person name="Basu S."/>
            <person name="Maruthanayagam V."/>
            <person name="Chakraborty S."/>
            <person name="Pramanik A."/>
            <person name="Mukherjee J."/>
            <person name="Brink B."/>
        </authorList>
    </citation>
    <scope>NUCLEOTIDE SEQUENCE [LARGE SCALE GENOMIC DNA]</scope>
    <source>
        <strain evidence="1 2">AP17</strain>
    </source>
</reference>
<name>A0A6H1U0J0_9CYAN</name>
<dbReference type="Proteomes" id="UP000500857">
    <property type="component" value="Chromosome"/>
</dbReference>
<accession>A0A6H1U0J0</accession>
<dbReference type="RefSeq" id="WP_168570068.1">
    <property type="nucleotide sequence ID" value="NZ_CP051167.1"/>
</dbReference>
<sequence length="227" mass="25545">MNLAKSMTLSKLKLHNIRLLDRSNSRVFIVFLLSIASGLILSSGMRVARSQTLEHDRPKEPHILPEFSGDFYPGNLPTNANRPPIFPPLDLSALESGKASDSSIIPITSSNISQSGLTIPSLWWAREQFGGKLLENWLAYPGENGGGGRVDLVVNRQIWSLRDYLERYQFVNHFGQSAKDYGYNTRVFNRQKRLLAAYTCDFTVEPIVCNLWMDSSGLQNQVKSLKN</sequence>
<evidence type="ECO:0000313" key="2">
    <source>
        <dbReference type="Proteomes" id="UP000500857"/>
    </source>
</evidence>
<evidence type="ECO:0000313" key="1">
    <source>
        <dbReference type="EMBL" id="QIZ71917.1"/>
    </source>
</evidence>
<protein>
    <submittedName>
        <fullName evidence="1">Uncharacterized protein</fullName>
    </submittedName>
</protein>
<organism evidence="1 2">
    <name type="scientific">Oxynema aestuarii AP17</name>
    <dbReference type="NCBI Taxonomy" id="2064643"/>
    <lineage>
        <taxon>Bacteria</taxon>
        <taxon>Bacillati</taxon>
        <taxon>Cyanobacteriota</taxon>
        <taxon>Cyanophyceae</taxon>
        <taxon>Oscillatoriophycideae</taxon>
        <taxon>Oscillatoriales</taxon>
        <taxon>Oscillatoriaceae</taxon>
        <taxon>Oxynema</taxon>
        <taxon>Oxynema aestuarii</taxon>
    </lineage>
</organism>
<dbReference type="AlphaFoldDB" id="A0A6H1U0J0"/>
<keyword evidence="2" id="KW-1185">Reference proteome</keyword>
<proteinExistence type="predicted"/>
<dbReference type="KEGG" id="oxy:HCG48_16140"/>
<gene>
    <name evidence="1" type="ORF">HCG48_16140</name>
</gene>